<evidence type="ECO:0000256" key="2">
    <source>
        <dbReference type="SAM" id="SignalP"/>
    </source>
</evidence>
<evidence type="ECO:0000313" key="3">
    <source>
        <dbReference type="Proteomes" id="UP000050741"/>
    </source>
</evidence>
<dbReference type="Proteomes" id="UP000050741">
    <property type="component" value="Unassembled WGS sequence"/>
</dbReference>
<reference evidence="4" key="3">
    <citation type="submission" date="2016-06" db="UniProtKB">
        <authorList>
            <consortium name="WormBaseParasite"/>
        </authorList>
    </citation>
    <scope>IDENTIFICATION</scope>
</reference>
<feature type="transmembrane region" description="Helical" evidence="1">
    <location>
        <begin position="144"/>
        <end position="164"/>
    </location>
</feature>
<evidence type="ECO:0000313" key="4">
    <source>
        <dbReference type="WBParaSite" id="GPLIN_001209600"/>
    </source>
</evidence>
<dbReference type="WBParaSite" id="GPLIN_001209600">
    <property type="protein sequence ID" value="GPLIN_001209600"/>
    <property type="gene ID" value="GPLIN_001209600"/>
</dbReference>
<name>A0A183CGU1_GLOPA</name>
<accession>A0A183CGU1</accession>
<feature type="transmembrane region" description="Helical" evidence="1">
    <location>
        <begin position="111"/>
        <end position="138"/>
    </location>
</feature>
<keyword evidence="1" id="KW-0812">Transmembrane</keyword>
<reference evidence="3" key="1">
    <citation type="submission" date="2013-12" db="EMBL/GenBank/DDBJ databases">
        <authorList>
            <person name="Aslett M."/>
        </authorList>
    </citation>
    <scope>NUCLEOTIDE SEQUENCE [LARGE SCALE GENOMIC DNA]</scope>
    <source>
        <strain evidence="3">Lindley</strain>
    </source>
</reference>
<feature type="chain" id="PRO_5008147603" evidence="2">
    <location>
        <begin position="24"/>
        <end position="205"/>
    </location>
</feature>
<proteinExistence type="predicted"/>
<sequence length="205" mass="22127">MLRSPVPVPLLFLFAIAVHIGRSLPYAKDDSLSSMIVNPAKALPNEMTFSPEEIPGLASFVPNDTIDWTKFGCANDSSIWTIIGATALLFFSLLGALLVESDENPGLNYGYAALLLFGYVGIFALFGVVDGIFALFGVVIRQSIWSTIGGCVILAFGLFSVIFWRRKGLMAPNSEALIFIHFLFGYVALLFVGIASYHGAACFNG</sequence>
<keyword evidence="1" id="KW-0472">Membrane</keyword>
<protein>
    <submittedName>
        <fullName evidence="4">MARVEL domain-containing protein</fullName>
    </submittedName>
</protein>
<feature type="signal peptide" evidence="2">
    <location>
        <begin position="1"/>
        <end position="23"/>
    </location>
</feature>
<keyword evidence="3" id="KW-1185">Reference proteome</keyword>
<reference evidence="3" key="2">
    <citation type="submission" date="2014-05" db="EMBL/GenBank/DDBJ databases">
        <title>The genome and life-stage specific transcriptomes of Globodera pallida elucidate key aspects of plant parasitism by a cyst nematode.</title>
        <authorList>
            <person name="Cotton J.A."/>
            <person name="Lilley C.J."/>
            <person name="Jones L.M."/>
            <person name="Kikuchi T."/>
            <person name="Reid A.J."/>
            <person name="Thorpe P."/>
            <person name="Tsai I.J."/>
            <person name="Beasley H."/>
            <person name="Blok V."/>
            <person name="Cock P.J.A."/>
            <person name="Van den Akker S.E."/>
            <person name="Holroyd N."/>
            <person name="Hunt M."/>
            <person name="Mantelin S."/>
            <person name="Naghra H."/>
            <person name="Pain A."/>
            <person name="Palomares-Rius J.E."/>
            <person name="Zarowiecki M."/>
            <person name="Berriman M."/>
            <person name="Jones J.T."/>
            <person name="Urwin P.E."/>
        </authorList>
    </citation>
    <scope>NUCLEOTIDE SEQUENCE [LARGE SCALE GENOMIC DNA]</scope>
    <source>
        <strain evidence="3">Lindley</strain>
    </source>
</reference>
<feature type="transmembrane region" description="Helical" evidence="1">
    <location>
        <begin position="78"/>
        <end position="99"/>
    </location>
</feature>
<feature type="transmembrane region" description="Helical" evidence="1">
    <location>
        <begin position="176"/>
        <end position="197"/>
    </location>
</feature>
<keyword evidence="1" id="KW-1133">Transmembrane helix</keyword>
<keyword evidence="2" id="KW-0732">Signal</keyword>
<evidence type="ECO:0000256" key="1">
    <source>
        <dbReference type="SAM" id="Phobius"/>
    </source>
</evidence>
<dbReference type="AlphaFoldDB" id="A0A183CGU1"/>
<organism evidence="3 4">
    <name type="scientific">Globodera pallida</name>
    <name type="common">Potato cyst nematode worm</name>
    <name type="synonym">Heterodera pallida</name>
    <dbReference type="NCBI Taxonomy" id="36090"/>
    <lineage>
        <taxon>Eukaryota</taxon>
        <taxon>Metazoa</taxon>
        <taxon>Ecdysozoa</taxon>
        <taxon>Nematoda</taxon>
        <taxon>Chromadorea</taxon>
        <taxon>Rhabditida</taxon>
        <taxon>Tylenchina</taxon>
        <taxon>Tylenchomorpha</taxon>
        <taxon>Tylenchoidea</taxon>
        <taxon>Heteroderidae</taxon>
        <taxon>Heteroderinae</taxon>
        <taxon>Globodera</taxon>
    </lineage>
</organism>